<name>A0A7Z0L0A8_9RHOB</name>
<proteinExistence type="predicted"/>
<evidence type="ECO:0000313" key="3">
    <source>
        <dbReference type="Proteomes" id="UP000529417"/>
    </source>
</evidence>
<evidence type="ECO:0000256" key="1">
    <source>
        <dbReference type="SAM" id="Coils"/>
    </source>
</evidence>
<dbReference type="EMBL" id="JACBXS010000015">
    <property type="protein sequence ID" value="NYS25133.1"/>
    <property type="molecule type" value="Genomic_DNA"/>
</dbReference>
<sequence length="98" mass="11252">MKRNRSAFVVALHVTALVVMGGYFGFAAVQGDYGLFNRIQIEAENVTLRSKRDALQQELAQYQNRTRRLSEDYLDIELLDQQARQVLGLMHPSEIVIR</sequence>
<dbReference type="RefSeq" id="WP_179905838.1">
    <property type="nucleotide sequence ID" value="NZ_JACBXS010000015.1"/>
</dbReference>
<dbReference type="AlphaFoldDB" id="A0A7Z0L0A8"/>
<keyword evidence="3" id="KW-1185">Reference proteome</keyword>
<comment type="caution">
    <text evidence="2">The sequence shown here is derived from an EMBL/GenBank/DDBJ whole genome shotgun (WGS) entry which is preliminary data.</text>
</comment>
<gene>
    <name evidence="2" type="ORF">HUK65_09025</name>
</gene>
<dbReference type="Proteomes" id="UP000529417">
    <property type="component" value="Unassembled WGS sequence"/>
</dbReference>
<evidence type="ECO:0000313" key="2">
    <source>
        <dbReference type="EMBL" id="NYS25133.1"/>
    </source>
</evidence>
<organism evidence="2 3">
    <name type="scientific">Rhabdonatronobacter sediminivivens</name>
    <dbReference type="NCBI Taxonomy" id="2743469"/>
    <lineage>
        <taxon>Bacteria</taxon>
        <taxon>Pseudomonadati</taxon>
        <taxon>Pseudomonadota</taxon>
        <taxon>Alphaproteobacteria</taxon>
        <taxon>Rhodobacterales</taxon>
        <taxon>Paracoccaceae</taxon>
        <taxon>Rhabdonatronobacter</taxon>
    </lineage>
</organism>
<accession>A0A7Z0L0A8</accession>
<dbReference type="Pfam" id="PF04977">
    <property type="entry name" value="DivIC"/>
    <property type="match status" value="1"/>
</dbReference>
<reference evidence="2 3" key="1">
    <citation type="journal article" date="2000" name="Arch. Microbiol.">
        <title>Rhodobaca bogoriensis gen. nov. and sp. nov., an alkaliphilic purple nonsulfur bacterium from African Rift Valley soda lakes.</title>
        <authorList>
            <person name="Milford A.D."/>
            <person name="Achenbach L.A."/>
            <person name="Jung D.O."/>
            <person name="Madigan M.T."/>
        </authorList>
    </citation>
    <scope>NUCLEOTIDE SEQUENCE [LARGE SCALE GENOMIC DNA]</scope>
    <source>
        <strain evidence="2 3">2376</strain>
    </source>
</reference>
<feature type="coiled-coil region" evidence="1">
    <location>
        <begin position="38"/>
        <end position="72"/>
    </location>
</feature>
<protein>
    <submittedName>
        <fullName evidence="2">Septum formation initiator family protein</fullName>
    </submittedName>
</protein>
<keyword evidence="1" id="KW-0175">Coiled coil</keyword>
<dbReference type="InterPro" id="IPR007060">
    <property type="entry name" value="FtsL/DivIC"/>
</dbReference>